<reference evidence="2" key="1">
    <citation type="submission" date="2018-05" db="EMBL/GenBank/DDBJ databases">
        <authorList>
            <person name="Lanie J.A."/>
            <person name="Ng W.-L."/>
            <person name="Kazmierczak K.M."/>
            <person name="Andrzejewski T.M."/>
            <person name="Davidsen T.M."/>
            <person name="Wayne K.J."/>
            <person name="Tettelin H."/>
            <person name="Glass J.I."/>
            <person name="Rusch D."/>
            <person name="Podicherti R."/>
            <person name="Tsui H.-C.T."/>
            <person name="Winkler M.E."/>
        </authorList>
    </citation>
    <scope>NUCLEOTIDE SEQUENCE</scope>
</reference>
<evidence type="ECO:0000313" key="2">
    <source>
        <dbReference type="EMBL" id="SUZ77470.1"/>
    </source>
</evidence>
<organism evidence="2">
    <name type="scientific">marine metagenome</name>
    <dbReference type="NCBI Taxonomy" id="408172"/>
    <lineage>
        <taxon>unclassified sequences</taxon>
        <taxon>metagenomes</taxon>
        <taxon>ecological metagenomes</taxon>
    </lineage>
</organism>
<dbReference type="Pfam" id="PF19313">
    <property type="entry name" value="DUF5916"/>
    <property type="match status" value="2"/>
</dbReference>
<accession>A0A381QER2</accession>
<gene>
    <name evidence="2" type="ORF">METZ01_LOCUS30324</name>
</gene>
<dbReference type="EMBL" id="UINC01001317">
    <property type="protein sequence ID" value="SUZ77470.1"/>
    <property type="molecule type" value="Genomic_DNA"/>
</dbReference>
<dbReference type="InterPro" id="IPR045670">
    <property type="entry name" value="DUF5916"/>
</dbReference>
<sequence>MPAFSKITVDGVLDEKEWQTAQTIDEFFVVSPFSLETPPLKTKALVYSNEEGLYIGFINAQDMDSRDRRTHRRDDLMHTFDRNVIVVDFDNKANTGYMLGVSLSDALVDVTITNENNLDGDWNGEWFAKTSEAEENWYSEFFVPWTMVPMNEQEGEKRTIGLGVSRQVRYLGEWFASQKSNTSRQKFLSKLPKIQVFKSNPTRFDFLPYAVANNDFIDEDSSYDVGAEVFYNNGRGGELSATINPDFGQVESDNVVINFSPRETFYSDKRPFFTQSQSLFDVSEDWYPGFELYSIFHTRRIGDAPNYDCSTYSAAEGGNDELESQCEGSKKNVNDIDTAIKYTQLGETTDIGVFAAFEKDEDFSEGEDFFAFRALRKFGDQKIGYMATHNVNDVLDRSATVSAIDYQYVPNSGLKIEHVSMASSISDEDTGFGSRTMVHYRPSKEIKYLAEYYYFDKDLNINDMGYMWRNDLASYGLGFNYQNTNFPEDFRVNSRSHNFDYWDENNSDNENLNEYYTYFFRQTFKSTSSIHLNIFAKAEGKNDEITRGSVIAPFIRVGSGSNFEFSYNSRRYRNGKWGYRFGLQSEKDDYIAFEDHHKKINLGMNFSPKDNLRFWMFLNHHSRTNWLNRISDNYYGTYDQKRTSINIGSRWYPTNNQELQIKLEATSFRNQKGTGWNADNNGFLVSTNEAADSINLGKLGFQIRYRYEIDPLSNIYLVYTRGGSYFFDDAADTSKIFRTTWQEPEGNVFSAKIRYRF</sequence>
<dbReference type="SUPFAM" id="SSF49344">
    <property type="entry name" value="CBD9-like"/>
    <property type="match status" value="1"/>
</dbReference>
<protein>
    <recommendedName>
        <fullName evidence="1">DUF5916 domain-containing protein</fullName>
    </recommendedName>
</protein>
<dbReference type="AlphaFoldDB" id="A0A381QER2"/>
<proteinExistence type="predicted"/>
<feature type="domain" description="DUF5916" evidence="1">
    <location>
        <begin position="201"/>
        <end position="310"/>
    </location>
</feature>
<dbReference type="Gene3D" id="2.60.40.1190">
    <property type="match status" value="1"/>
</dbReference>
<feature type="domain" description="DUF5916" evidence="1">
    <location>
        <begin position="397"/>
        <end position="755"/>
    </location>
</feature>
<evidence type="ECO:0000259" key="1">
    <source>
        <dbReference type="Pfam" id="PF19313"/>
    </source>
</evidence>
<name>A0A381QER2_9ZZZZ</name>